<proteinExistence type="predicted"/>
<dbReference type="KEGG" id="vg:29061716"/>
<protein>
    <submittedName>
        <fullName evidence="1">Uncharacterized protein</fullName>
    </submittedName>
</protein>
<accession>A0A1B2ICL1</accession>
<sequence length="238" mass="27501">MKRIPQMDHNGKLYYPITLIDSEGYFVINRINYRLDLKRLKEFPTFRRRTLRVERGHPTGGLINEHRFKCIEIERVIGNLDNLTIVGDSNRSFTVKADFYPNPKMSPTDLRMFEEGQTDLAVRAIVDAAGNIDEIITWDLLPVGEPIFPPRVGERPPIDKVVFVSSNKGFTWFPAKFLWVGEKTFVWRNMLPGAAADGENTNNNHHTYFLWAEAIPELELKTYSGKDRPDYLLSRSVK</sequence>
<gene>
    <name evidence="1" type="ORF">EARLPHILLIPIV_113</name>
</gene>
<dbReference type="Proteomes" id="UP000201594">
    <property type="component" value="Segment"/>
</dbReference>
<dbReference type="EMBL" id="KX397367">
    <property type="protein sequence ID" value="ANZ48962.1"/>
    <property type="molecule type" value="Genomic_DNA"/>
</dbReference>
<organism evidence="1 2">
    <name type="scientific">Erwinia phage vB_EamM_EarlPhillipIV</name>
    <dbReference type="NCBI Taxonomy" id="1883372"/>
    <lineage>
        <taxon>Viruses</taxon>
        <taxon>Duplodnaviria</taxon>
        <taxon>Heunggongvirae</taxon>
        <taxon>Uroviricota</taxon>
        <taxon>Caudoviricetes</taxon>
        <taxon>Chimalliviridae</taxon>
        <taxon>Derbicusvirus</taxon>
        <taxon>Derbicusvirus derbicus</taxon>
    </lineage>
</organism>
<dbReference type="OrthoDB" id="16300at10239"/>
<reference evidence="1 2" key="1">
    <citation type="submission" date="2016-06" db="EMBL/GenBank/DDBJ databases">
        <authorList>
            <person name="Kjaerup R.B."/>
            <person name="Dalgaard T.S."/>
            <person name="Juul-Madsen H.R."/>
        </authorList>
    </citation>
    <scope>NUCLEOTIDE SEQUENCE [LARGE SCALE GENOMIC DNA]</scope>
</reference>
<dbReference type="RefSeq" id="YP_009278425.1">
    <property type="nucleotide sequence ID" value="NC_031007.1"/>
</dbReference>
<evidence type="ECO:0000313" key="2">
    <source>
        <dbReference type="Proteomes" id="UP000201594"/>
    </source>
</evidence>
<evidence type="ECO:0000313" key="1">
    <source>
        <dbReference type="EMBL" id="ANZ48962.1"/>
    </source>
</evidence>
<dbReference type="GeneID" id="29061716"/>
<name>A0A1B2ICL1_9CAUD</name>